<gene>
    <name evidence="2" type="ORF">GYMLUDRAFT_259787</name>
</gene>
<proteinExistence type="predicted"/>
<protein>
    <submittedName>
        <fullName evidence="2">Uncharacterized protein</fullName>
    </submittedName>
</protein>
<feature type="compositionally biased region" description="Basic and acidic residues" evidence="1">
    <location>
        <begin position="210"/>
        <end position="221"/>
    </location>
</feature>
<dbReference type="EMBL" id="KN834765">
    <property type="protein sequence ID" value="KIK63030.1"/>
    <property type="molecule type" value="Genomic_DNA"/>
</dbReference>
<name>A0A0D0BGM7_9AGAR</name>
<organism evidence="2 3">
    <name type="scientific">Collybiopsis luxurians FD-317 M1</name>
    <dbReference type="NCBI Taxonomy" id="944289"/>
    <lineage>
        <taxon>Eukaryota</taxon>
        <taxon>Fungi</taxon>
        <taxon>Dikarya</taxon>
        <taxon>Basidiomycota</taxon>
        <taxon>Agaricomycotina</taxon>
        <taxon>Agaricomycetes</taxon>
        <taxon>Agaricomycetidae</taxon>
        <taxon>Agaricales</taxon>
        <taxon>Marasmiineae</taxon>
        <taxon>Omphalotaceae</taxon>
        <taxon>Collybiopsis</taxon>
        <taxon>Collybiopsis luxurians</taxon>
    </lineage>
</organism>
<dbReference type="AlphaFoldDB" id="A0A0D0BGM7"/>
<dbReference type="Proteomes" id="UP000053593">
    <property type="component" value="Unassembled WGS sequence"/>
</dbReference>
<dbReference type="HOGENOM" id="CLU_015635_0_0_1"/>
<feature type="compositionally biased region" description="Basic and acidic residues" evidence="1">
    <location>
        <begin position="14"/>
        <end position="25"/>
    </location>
</feature>
<sequence length="715" mass="79319">MLEQKQPEYQLNLPKERLFEQEGSKSSDAQTGAEDKPQTYEPPRPWFERWEYHDTRQHIMNFNPNENRSLRLKLARNLFNSSRYWPPDDLSIWEQWEQVEIFLGLLIIIPVWHTREQYEAELASQAELDYDTDFEDSDPAGQGKGGVNDKKPGNEKVYAKSTAQDAISSFKTSQVRVSQAFQDGASRGHGAEIHFRGRGGRGGAHRGYGQRRDRGGMDGRRGRGGKKQLKTRPPYNAYDLASPPIVDSAEEIQALLKQAEDEMEDRLIEFMNDPARRVTIYLGSYIRRNCLIFAERNLYTIPLLLKFWVRYLLKHNVFSGEAGEGSELAPSRSELHSIENSHELDIRDNLQLALQIIEVAIEQLPLVSKASKALTLESFGTLCGEVFGVDRYALEYAAETNHSQAEVLPCSEVKSATHVQGEVVPNQSGKQILSDTIASLASPTISAFPSPLFINSTIENIPYDHDLTSGTSNSSLEDPGIELPGSNFGHAITIDTAASVTSDHGLYARLWHAENASAVWNAQDDSAVANAQALQTLLGSSGQAILAALPQTHELGLIERSLRRIKEIVPPAIVIDTRAAISSASTAIDIPSEIDPNYVESALSTKLTKIVLIPWLGWESKEAEPELFEPKILRGPVQSSDLSFDSSATGLEHDPKADSIAVLVDPERASALREGMGLGGIWVQMARTSDKQASKDLLWYLADLKTVVPSYYIPD</sequence>
<evidence type="ECO:0000256" key="1">
    <source>
        <dbReference type="SAM" id="MobiDB-lite"/>
    </source>
</evidence>
<reference evidence="2 3" key="1">
    <citation type="submission" date="2014-04" db="EMBL/GenBank/DDBJ databases">
        <title>Evolutionary Origins and Diversification of the Mycorrhizal Mutualists.</title>
        <authorList>
            <consortium name="DOE Joint Genome Institute"/>
            <consortium name="Mycorrhizal Genomics Consortium"/>
            <person name="Kohler A."/>
            <person name="Kuo A."/>
            <person name="Nagy L.G."/>
            <person name="Floudas D."/>
            <person name="Copeland A."/>
            <person name="Barry K.W."/>
            <person name="Cichocki N."/>
            <person name="Veneault-Fourrey C."/>
            <person name="LaButti K."/>
            <person name="Lindquist E.A."/>
            <person name="Lipzen A."/>
            <person name="Lundell T."/>
            <person name="Morin E."/>
            <person name="Murat C."/>
            <person name="Riley R."/>
            <person name="Ohm R."/>
            <person name="Sun H."/>
            <person name="Tunlid A."/>
            <person name="Henrissat B."/>
            <person name="Grigoriev I.V."/>
            <person name="Hibbett D.S."/>
            <person name="Martin F."/>
        </authorList>
    </citation>
    <scope>NUCLEOTIDE SEQUENCE [LARGE SCALE GENOMIC DNA]</scope>
    <source>
        <strain evidence="2 3">FD-317 M1</strain>
    </source>
</reference>
<evidence type="ECO:0000313" key="2">
    <source>
        <dbReference type="EMBL" id="KIK63030.1"/>
    </source>
</evidence>
<evidence type="ECO:0000313" key="3">
    <source>
        <dbReference type="Proteomes" id="UP000053593"/>
    </source>
</evidence>
<keyword evidence="3" id="KW-1185">Reference proteome</keyword>
<feature type="region of interest" description="Disordered" evidence="1">
    <location>
        <begin position="132"/>
        <end position="160"/>
    </location>
</feature>
<feature type="compositionally biased region" description="Basic and acidic residues" evidence="1">
    <location>
        <begin position="147"/>
        <end position="158"/>
    </location>
</feature>
<feature type="region of interest" description="Disordered" evidence="1">
    <location>
        <begin position="186"/>
        <end position="234"/>
    </location>
</feature>
<feature type="region of interest" description="Disordered" evidence="1">
    <location>
        <begin position="1"/>
        <end position="44"/>
    </location>
</feature>
<dbReference type="OrthoDB" id="435402at2759"/>
<accession>A0A0D0BGM7</accession>